<gene>
    <name evidence="1" type="ORF">DBT_2415</name>
</gene>
<comment type="caution">
    <text evidence="1">The sequence shown here is derived from an EMBL/GenBank/DDBJ whole genome shotgun (WGS) entry which is preliminary data.</text>
</comment>
<dbReference type="AlphaFoldDB" id="A0A1B9F2Q9"/>
<proteinExistence type="predicted"/>
<reference evidence="1 2" key="1">
    <citation type="submission" date="2016-06" db="EMBL/GenBank/DDBJ databases">
        <title>Respiratory ammonification of nitrate coupled to the oxidation of elemental sulfur in deep-sea autotrophic thermophilic bacteria.</title>
        <authorList>
            <person name="Slobodkina G.B."/>
            <person name="Mardanov A.V."/>
            <person name="Ravin N.V."/>
            <person name="Frolova A.A."/>
            <person name="Viryasiv M.B."/>
            <person name="Chernyh N.A."/>
            <person name="Bonch-Osmolovskaya E.A."/>
            <person name="Slobodkin A.I."/>
        </authorList>
    </citation>
    <scope>NUCLEOTIDE SEQUENCE [LARGE SCALE GENOMIC DNA]</scope>
    <source>
        <strain evidence="1 2">S69</strain>
    </source>
</reference>
<dbReference type="STRING" id="1156395.DBT_2415"/>
<organism evidence="1 2">
    <name type="scientific">Dissulfuribacter thermophilus</name>
    <dbReference type="NCBI Taxonomy" id="1156395"/>
    <lineage>
        <taxon>Bacteria</taxon>
        <taxon>Pseudomonadati</taxon>
        <taxon>Thermodesulfobacteriota</taxon>
        <taxon>Dissulfuribacteria</taxon>
        <taxon>Dissulfuribacterales</taxon>
        <taxon>Dissulfuribacteraceae</taxon>
        <taxon>Dissulfuribacter</taxon>
    </lineage>
</organism>
<evidence type="ECO:0000313" key="1">
    <source>
        <dbReference type="EMBL" id="OCC14210.1"/>
    </source>
</evidence>
<protein>
    <submittedName>
        <fullName evidence="1">Uncharacterized protein</fullName>
    </submittedName>
</protein>
<dbReference type="EMBL" id="MAGO01000017">
    <property type="protein sequence ID" value="OCC14210.1"/>
    <property type="molecule type" value="Genomic_DNA"/>
</dbReference>
<evidence type="ECO:0000313" key="2">
    <source>
        <dbReference type="Proteomes" id="UP000093080"/>
    </source>
</evidence>
<sequence>MDTEGAIRALHGWSQKHFEEKFSPSVYSQQQLINQVWTKEE</sequence>
<name>A0A1B9F2Q9_9BACT</name>
<dbReference type="Proteomes" id="UP000093080">
    <property type="component" value="Unassembled WGS sequence"/>
</dbReference>
<accession>A0A1B9F2Q9</accession>
<keyword evidence="2" id="KW-1185">Reference proteome</keyword>